<feature type="region of interest" description="Disordered" evidence="1">
    <location>
        <begin position="23"/>
        <end position="50"/>
    </location>
</feature>
<evidence type="ECO:0000256" key="1">
    <source>
        <dbReference type="SAM" id="MobiDB-lite"/>
    </source>
</evidence>
<name>A0ABT8SE47_9BURK</name>
<evidence type="ECO:0000313" key="2">
    <source>
        <dbReference type="EMBL" id="MDO1537196.1"/>
    </source>
</evidence>
<dbReference type="Proteomes" id="UP001169027">
    <property type="component" value="Unassembled WGS sequence"/>
</dbReference>
<proteinExistence type="predicted"/>
<sequence>MIDPTAQLAAMIRAQFGAQFRAQAKRRPNVGKPGPREQFGSAPLESSSPVEGGAVDVQQLVALRVGALSADDPQRHRKAFRIFLESVLMQTFGPERIDALGFNQLVDTVMQRMEGEPSLQGAMREAADHLLAESAPK</sequence>
<dbReference type="EMBL" id="JAUKVY010000036">
    <property type="protein sequence ID" value="MDO1537196.1"/>
    <property type="molecule type" value="Genomic_DNA"/>
</dbReference>
<keyword evidence="3" id="KW-1185">Reference proteome</keyword>
<protein>
    <submittedName>
        <fullName evidence="2">Uncharacterized protein</fullName>
    </submittedName>
</protein>
<comment type="caution">
    <text evidence="2">The sequence shown here is derived from an EMBL/GenBank/DDBJ whole genome shotgun (WGS) entry which is preliminary data.</text>
</comment>
<evidence type="ECO:0000313" key="3">
    <source>
        <dbReference type="Proteomes" id="UP001169027"/>
    </source>
</evidence>
<accession>A0ABT8SE47</accession>
<gene>
    <name evidence="2" type="ORF">Q2T77_33510</name>
</gene>
<organism evidence="2 3">
    <name type="scientific">Variovorax ginsengisoli</name>
    <dbReference type="NCBI Taxonomy" id="363844"/>
    <lineage>
        <taxon>Bacteria</taxon>
        <taxon>Pseudomonadati</taxon>
        <taxon>Pseudomonadota</taxon>
        <taxon>Betaproteobacteria</taxon>
        <taxon>Burkholderiales</taxon>
        <taxon>Comamonadaceae</taxon>
        <taxon>Variovorax</taxon>
    </lineage>
</organism>
<reference evidence="2" key="1">
    <citation type="submission" date="2023-06" db="EMBL/GenBank/DDBJ databases">
        <authorList>
            <person name="Jiang Y."/>
            <person name="Liu Q."/>
        </authorList>
    </citation>
    <scope>NUCLEOTIDE SEQUENCE</scope>
    <source>
        <strain evidence="2">CGMCC 1.12090</strain>
    </source>
</reference>
<dbReference type="RefSeq" id="WP_301815485.1">
    <property type="nucleotide sequence ID" value="NZ_JAUJZH010000036.1"/>
</dbReference>